<sequence length="182" mass="21491">MEGIPRMKFSIDSILDLNYDEGLSSEEEKLDTQQAEKIKRQRTTFSTGQLQDLERAFRKTHYPDVFMREKLATHLCLPESRIQVWFQNRRAKWRKKEKSLLGGQQLYNSLSNNQWTNQQHNGLQAYQQLFRTPFLSLPSAFSPLRALQIFTPFTKENYEIPTNIELKARERVDALALMHIRS</sequence>
<dbReference type="PROSITE" id="PS00027">
    <property type="entry name" value="HOMEOBOX_1"/>
    <property type="match status" value="1"/>
</dbReference>
<dbReference type="GO" id="GO:0005634">
    <property type="term" value="C:nucleus"/>
    <property type="evidence" value="ECO:0007669"/>
    <property type="project" value="UniProtKB-SubCell"/>
</dbReference>
<reference evidence="9 10" key="1">
    <citation type="submission" date="2020-08" db="EMBL/GenBank/DDBJ databases">
        <authorList>
            <person name="Hejnol A."/>
        </authorList>
    </citation>
    <scope>NUCLEOTIDE SEQUENCE [LARGE SCALE GENOMIC DNA]</scope>
</reference>
<dbReference type="EMBL" id="CAJFCJ010000003">
    <property type="protein sequence ID" value="CAD5113053.1"/>
    <property type="molecule type" value="Genomic_DNA"/>
</dbReference>
<comment type="subcellular location">
    <subcellularLocation>
        <location evidence="1 6 7">Nucleus</location>
    </subcellularLocation>
</comment>
<keyword evidence="10" id="KW-1185">Reference proteome</keyword>
<evidence type="ECO:0000256" key="1">
    <source>
        <dbReference type="ARBA" id="ARBA00004123"/>
    </source>
</evidence>
<dbReference type="InterPro" id="IPR050649">
    <property type="entry name" value="Paired_Homeobox_TFs"/>
</dbReference>
<dbReference type="InterPro" id="IPR009057">
    <property type="entry name" value="Homeodomain-like_sf"/>
</dbReference>
<organism evidence="9 10">
    <name type="scientific">Dimorphilus gyrociliatus</name>
    <dbReference type="NCBI Taxonomy" id="2664684"/>
    <lineage>
        <taxon>Eukaryota</taxon>
        <taxon>Metazoa</taxon>
        <taxon>Spiralia</taxon>
        <taxon>Lophotrochozoa</taxon>
        <taxon>Annelida</taxon>
        <taxon>Polychaeta</taxon>
        <taxon>Polychaeta incertae sedis</taxon>
        <taxon>Dinophilidae</taxon>
        <taxon>Dimorphilus</taxon>
    </lineage>
</organism>
<dbReference type="FunFam" id="1.10.10.60:FF:000057">
    <property type="entry name" value="Short stature homeobox 2"/>
    <property type="match status" value="1"/>
</dbReference>
<keyword evidence="2" id="KW-0217">Developmental protein</keyword>
<dbReference type="SMART" id="SM00389">
    <property type="entry name" value="HOX"/>
    <property type="match status" value="1"/>
</dbReference>
<dbReference type="Gene3D" id="1.10.10.60">
    <property type="entry name" value="Homeodomain-like"/>
    <property type="match status" value="1"/>
</dbReference>
<evidence type="ECO:0000256" key="3">
    <source>
        <dbReference type="ARBA" id="ARBA00023125"/>
    </source>
</evidence>
<evidence type="ECO:0000256" key="4">
    <source>
        <dbReference type="ARBA" id="ARBA00023155"/>
    </source>
</evidence>
<evidence type="ECO:0000313" key="9">
    <source>
        <dbReference type="EMBL" id="CAD5113053.1"/>
    </source>
</evidence>
<proteinExistence type="predicted"/>
<dbReference type="SUPFAM" id="SSF46689">
    <property type="entry name" value="Homeodomain-like"/>
    <property type="match status" value="1"/>
</dbReference>
<dbReference type="OrthoDB" id="6159439at2759"/>
<dbReference type="Pfam" id="PF00046">
    <property type="entry name" value="Homeodomain"/>
    <property type="match status" value="1"/>
</dbReference>
<dbReference type="AlphaFoldDB" id="A0A7I8VET7"/>
<dbReference type="InterPro" id="IPR017970">
    <property type="entry name" value="Homeobox_CS"/>
</dbReference>
<evidence type="ECO:0000256" key="6">
    <source>
        <dbReference type="PROSITE-ProRule" id="PRU00108"/>
    </source>
</evidence>
<feature type="DNA-binding region" description="Homeobox" evidence="6">
    <location>
        <begin position="38"/>
        <end position="97"/>
    </location>
</feature>
<evidence type="ECO:0000256" key="5">
    <source>
        <dbReference type="ARBA" id="ARBA00023242"/>
    </source>
</evidence>
<dbReference type="Proteomes" id="UP000549394">
    <property type="component" value="Unassembled WGS sequence"/>
</dbReference>
<comment type="caution">
    <text evidence="9">The sequence shown here is derived from an EMBL/GenBank/DDBJ whole genome shotgun (WGS) entry which is preliminary data.</text>
</comment>
<evidence type="ECO:0000256" key="7">
    <source>
        <dbReference type="RuleBase" id="RU000682"/>
    </source>
</evidence>
<protein>
    <recommendedName>
        <fullName evidence="8">Homeobox domain-containing protein</fullName>
    </recommendedName>
</protein>
<keyword evidence="5 6" id="KW-0539">Nucleus</keyword>
<gene>
    <name evidence="9" type="ORF">DGYR_LOCUS2101</name>
</gene>
<dbReference type="GO" id="GO:0000977">
    <property type="term" value="F:RNA polymerase II transcription regulatory region sequence-specific DNA binding"/>
    <property type="evidence" value="ECO:0007669"/>
    <property type="project" value="TreeGrafter"/>
</dbReference>
<feature type="domain" description="Homeobox" evidence="8">
    <location>
        <begin position="36"/>
        <end position="96"/>
    </location>
</feature>
<dbReference type="GO" id="GO:0000981">
    <property type="term" value="F:DNA-binding transcription factor activity, RNA polymerase II-specific"/>
    <property type="evidence" value="ECO:0007669"/>
    <property type="project" value="InterPro"/>
</dbReference>
<dbReference type="PROSITE" id="PS50071">
    <property type="entry name" value="HOMEOBOX_2"/>
    <property type="match status" value="1"/>
</dbReference>
<evidence type="ECO:0000313" key="10">
    <source>
        <dbReference type="Proteomes" id="UP000549394"/>
    </source>
</evidence>
<evidence type="ECO:0000259" key="8">
    <source>
        <dbReference type="PROSITE" id="PS50071"/>
    </source>
</evidence>
<dbReference type="InterPro" id="IPR001356">
    <property type="entry name" value="HD"/>
</dbReference>
<keyword evidence="3 6" id="KW-0238">DNA-binding</keyword>
<dbReference type="PANTHER" id="PTHR24329:SF543">
    <property type="entry name" value="FI01017P-RELATED"/>
    <property type="match status" value="1"/>
</dbReference>
<dbReference type="PANTHER" id="PTHR24329">
    <property type="entry name" value="HOMEOBOX PROTEIN ARISTALESS"/>
    <property type="match status" value="1"/>
</dbReference>
<dbReference type="CDD" id="cd00086">
    <property type="entry name" value="homeodomain"/>
    <property type="match status" value="1"/>
</dbReference>
<name>A0A7I8VET7_9ANNE</name>
<evidence type="ECO:0000256" key="2">
    <source>
        <dbReference type="ARBA" id="ARBA00022473"/>
    </source>
</evidence>
<accession>A0A7I8VET7</accession>
<keyword evidence="4 6" id="KW-0371">Homeobox</keyword>